<dbReference type="GO" id="GO:0016757">
    <property type="term" value="F:glycosyltransferase activity"/>
    <property type="evidence" value="ECO:0007669"/>
    <property type="project" value="UniProtKB-KW"/>
</dbReference>
<feature type="binding site" evidence="5">
    <location>
        <begin position="345"/>
        <end position="346"/>
    </location>
    <ligand>
        <name>substrate</name>
    </ligand>
</feature>
<dbReference type="InterPro" id="IPR005196">
    <property type="entry name" value="Glyco_hydro_65_N"/>
</dbReference>
<keyword evidence="2" id="KW-0328">Glycosyltransferase</keyword>
<dbReference type="Gene3D" id="1.50.10.10">
    <property type="match status" value="1"/>
</dbReference>
<dbReference type="PIRSF" id="PIRSF036289">
    <property type="entry name" value="Glycosyl_hydrolase_malt_phosph"/>
    <property type="match status" value="1"/>
</dbReference>
<dbReference type="GO" id="GO:0005975">
    <property type="term" value="P:carbohydrate metabolic process"/>
    <property type="evidence" value="ECO:0007669"/>
    <property type="project" value="InterPro"/>
</dbReference>
<keyword evidence="10" id="KW-1185">Reference proteome</keyword>
<dbReference type="OrthoDB" id="9758855at2"/>
<accession>R3WQK8</accession>
<dbReference type="GO" id="GO:0004553">
    <property type="term" value="F:hydrolase activity, hydrolyzing O-glycosyl compounds"/>
    <property type="evidence" value="ECO:0007669"/>
    <property type="project" value="TreeGrafter"/>
</dbReference>
<evidence type="ECO:0000256" key="4">
    <source>
        <dbReference type="PIRSR" id="PIRSR036289-50"/>
    </source>
</evidence>
<dbReference type="PANTHER" id="PTHR11051:SF8">
    <property type="entry name" value="PROTEIN-GLUCOSYLGALACTOSYLHYDROXYLYSINE GLUCOSIDASE"/>
    <property type="match status" value="1"/>
</dbReference>
<dbReference type="HOGENOM" id="CLU_006285_2_1_9"/>
<dbReference type="PANTHER" id="PTHR11051">
    <property type="entry name" value="GLYCOSYL HYDROLASE-RELATED"/>
    <property type="match status" value="1"/>
</dbReference>
<evidence type="ECO:0000256" key="5">
    <source>
        <dbReference type="PIRSR" id="PIRSR036289-51"/>
    </source>
</evidence>
<protein>
    <recommendedName>
        <fullName evidence="11">Glycosyl hydrolase</fullName>
    </recommendedName>
</protein>
<feature type="binding site" evidence="5">
    <location>
        <begin position="591"/>
        <end position="592"/>
    </location>
    <ligand>
        <name>substrate</name>
    </ligand>
</feature>
<sequence length="758" mass="87691">MKKVIHYPNEWVMEEASFDSRYIQKFESTMAQGNGYLEARNTLEERYKKSKPGLFVSGMFNQFSSHEVTELVNFPDVFLTEISLNKELVNLESGKILSYSRQMNFKNGESVRSVVWKSAQGIELKLMFRRFVSMHDKHVIVQQVRIDSCESGELEILSGIDAQITNSGSQHFEEGEKRYFDKKYLQLFTQTTQTHLPVSVTCGQTMNHLFDRKAIMKRRQIFEKFSGTIQANEPIIFEKYISIYTGRDQEFDSKKEEWYLRKQPILEVQKNVDMGYEQLMAASEDSWNQIWQKAPIEIKTPAIKDKLLLNFARYHIHAMAPVQDNRMNIGAKGMTGEGYKGHTFWDTEIFLLPYFSYNYPESAKHLIEFRLNSLQAAEQNAKSNGYDGAQYPWEAAWLTDGEVTPEFGEIDIVTGEPTPILTGKLEHHVTGDVVFGVSQYITISQDSEFEKMIFPMVWSCAKFWCTRVEWNDHKNRYDILDVIGPDEYKEHVNNNAYTNYLAKYTIDRSIALYAKYKESLSEEEQGWLEKMQQVSQALYLPVPDEQSILPQDDDYLTKTIIDLAPYHQAKQVGTIFHDYNLEEVNKIQVSKQADVLLLMLLFSNRFTKQELMNNWDYYYPKTLHDSSLSMCVHCNYALLLDKTVLAYELFKKTFEIDLGDTNMFSSDEGIHSASMGGIWQNVVLGFGGLAITTKGISISPKLPKEWEELSYTFSYGGKKIKVHVFSEQIVLEKNEDSEIPLFVNGKKVILKENVTIAY</sequence>
<gene>
    <name evidence="9" type="ORF">UC3_01745</name>
</gene>
<reference evidence="9 10" key="1">
    <citation type="submission" date="2013-02" db="EMBL/GenBank/DDBJ databases">
        <title>The Genome Sequence of Enterococcus phoeniculicola BAA-412.</title>
        <authorList>
            <consortium name="The Broad Institute Genome Sequencing Platform"/>
            <consortium name="The Broad Institute Genome Sequencing Center for Infectious Disease"/>
            <person name="Earl A.M."/>
            <person name="Gilmore M.S."/>
            <person name="Lebreton F."/>
            <person name="Walker B."/>
            <person name="Young S.K."/>
            <person name="Zeng Q."/>
            <person name="Gargeya S."/>
            <person name="Fitzgerald M."/>
            <person name="Haas B."/>
            <person name="Abouelleil A."/>
            <person name="Alvarado L."/>
            <person name="Arachchi H.M."/>
            <person name="Berlin A.M."/>
            <person name="Chapman S.B."/>
            <person name="Dewar J."/>
            <person name="Goldberg J."/>
            <person name="Griggs A."/>
            <person name="Gujja S."/>
            <person name="Hansen M."/>
            <person name="Howarth C."/>
            <person name="Imamovic A."/>
            <person name="Larimer J."/>
            <person name="McCowan C."/>
            <person name="Murphy C."/>
            <person name="Neiman D."/>
            <person name="Pearson M."/>
            <person name="Priest M."/>
            <person name="Roberts A."/>
            <person name="Saif S."/>
            <person name="Shea T."/>
            <person name="Sisk P."/>
            <person name="Sykes S."/>
            <person name="Wortman J."/>
            <person name="Nusbaum C."/>
            <person name="Birren B."/>
        </authorList>
    </citation>
    <scope>NUCLEOTIDE SEQUENCE [LARGE SCALE GENOMIC DNA]</scope>
    <source>
        <strain evidence="9 10">ATCC BAA-412</strain>
    </source>
</reference>
<name>R3WQK8_9ENTE</name>
<feature type="domain" description="Glycoside hydrolase family 65 central catalytic" evidence="6">
    <location>
        <begin position="311"/>
        <end position="680"/>
    </location>
</feature>
<dbReference type="Gene3D" id="2.60.420.10">
    <property type="entry name" value="Maltose phosphorylase, domain 3"/>
    <property type="match status" value="1"/>
</dbReference>
<dbReference type="Pfam" id="PF03633">
    <property type="entry name" value="Glyco_hydro_65C"/>
    <property type="match status" value="1"/>
</dbReference>
<evidence type="ECO:0000256" key="1">
    <source>
        <dbReference type="ARBA" id="ARBA00006768"/>
    </source>
</evidence>
<dbReference type="InterPro" id="IPR008928">
    <property type="entry name" value="6-hairpin_glycosidase_sf"/>
</dbReference>
<feature type="domain" description="Glycoside hydrolase family 65 N-terminal" evidence="8">
    <location>
        <begin position="15"/>
        <end position="247"/>
    </location>
</feature>
<proteinExistence type="inferred from homology"/>
<dbReference type="GO" id="GO:0030246">
    <property type="term" value="F:carbohydrate binding"/>
    <property type="evidence" value="ECO:0007669"/>
    <property type="project" value="InterPro"/>
</dbReference>
<evidence type="ECO:0000313" key="10">
    <source>
        <dbReference type="Proteomes" id="UP000013785"/>
    </source>
</evidence>
<dbReference type="InterPro" id="IPR012341">
    <property type="entry name" value="6hp_glycosidase-like_sf"/>
</dbReference>
<organism evidence="9 10">
    <name type="scientific">Enterococcus phoeniculicola ATCC BAA-412</name>
    <dbReference type="NCBI Taxonomy" id="1158610"/>
    <lineage>
        <taxon>Bacteria</taxon>
        <taxon>Bacillati</taxon>
        <taxon>Bacillota</taxon>
        <taxon>Bacilli</taxon>
        <taxon>Lactobacillales</taxon>
        <taxon>Enterococcaceae</taxon>
        <taxon>Enterococcus</taxon>
    </lineage>
</organism>
<evidence type="ECO:0000256" key="2">
    <source>
        <dbReference type="ARBA" id="ARBA00022676"/>
    </source>
</evidence>
<dbReference type="EMBL" id="AJAT01000014">
    <property type="protein sequence ID" value="EOL44115.1"/>
    <property type="molecule type" value="Genomic_DNA"/>
</dbReference>
<evidence type="ECO:0000313" key="9">
    <source>
        <dbReference type="EMBL" id="EOL44115.1"/>
    </source>
</evidence>
<dbReference type="eggNOG" id="COG1554">
    <property type="taxonomic scope" value="Bacteria"/>
</dbReference>
<dbReference type="STRING" id="154621.RV11_GL001862"/>
<dbReference type="InterPro" id="IPR017045">
    <property type="entry name" value="Malt_Pase/Glycosyl_Hdrlase"/>
</dbReference>
<evidence type="ECO:0000259" key="8">
    <source>
        <dbReference type="Pfam" id="PF03636"/>
    </source>
</evidence>
<evidence type="ECO:0000259" key="6">
    <source>
        <dbReference type="Pfam" id="PF03632"/>
    </source>
</evidence>
<dbReference type="Proteomes" id="UP000013785">
    <property type="component" value="Unassembled WGS sequence"/>
</dbReference>
<evidence type="ECO:0000259" key="7">
    <source>
        <dbReference type="Pfam" id="PF03633"/>
    </source>
</evidence>
<keyword evidence="3" id="KW-0808">Transferase</keyword>
<dbReference type="Pfam" id="PF03636">
    <property type="entry name" value="Glyco_hydro_65N"/>
    <property type="match status" value="1"/>
</dbReference>
<comment type="similarity">
    <text evidence="1">Belongs to the glycosyl hydrolase 65 family.</text>
</comment>
<dbReference type="PATRIC" id="fig|1158610.3.peg.1737"/>
<feature type="active site" description="Proton donor" evidence="4">
    <location>
        <position position="487"/>
    </location>
</feature>
<evidence type="ECO:0008006" key="11">
    <source>
        <dbReference type="Google" id="ProtNLM"/>
    </source>
</evidence>
<dbReference type="Gene3D" id="2.70.98.40">
    <property type="entry name" value="Glycoside hydrolase, family 65, N-terminal domain"/>
    <property type="match status" value="1"/>
</dbReference>
<dbReference type="InterPro" id="IPR011013">
    <property type="entry name" value="Gal_mutarotase_sf_dom"/>
</dbReference>
<dbReference type="SUPFAM" id="SSF74650">
    <property type="entry name" value="Galactose mutarotase-like"/>
    <property type="match status" value="1"/>
</dbReference>
<dbReference type="Pfam" id="PF03632">
    <property type="entry name" value="Glyco_hydro_65m"/>
    <property type="match status" value="1"/>
</dbReference>
<dbReference type="InterPro" id="IPR005195">
    <property type="entry name" value="Glyco_hydro_65_M"/>
</dbReference>
<dbReference type="InterPro" id="IPR037018">
    <property type="entry name" value="GH65_N"/>
</dbReference>
<dbReference type="RefSeq" id="WP_010768408.1">
    <property type="nucleotide sequence ID" value="NZ_ASWE01000003.1"/>
</dbReference>
<evidence type="ECO:0000256" key="3">
    <source>
        <dbReference type="ARBA" id="ARBA00022679"/>
    </source>
</evidence>
<dbReference type="InterPro" id="IPR005194">
    <property type="entry name" value="Glyco_hydro_65_C"/>
</dbReference>
<feature type="domain" description="Glycoside hydrolase family 65 C-terminal" evidence="7">
    <location>
        <begin position="695"/>
        <end position="750"/>
    </location>
</feature>
<dbReference type="AlphaFoldDB" id="R3WQK8"/>
<dbReference type="SUPFAM" id="SSF48208">
    <property type="entry name" value="Six-hairpin glycosidases"/>
    <property type="match status" value="1"/>
</dbReference>
<comment type="caution">
    <text evidence="9">The sequence shown here is derived from an EMBL/GenBank/DDBJ whole genome shotgun (WGS) entry which is preliminary data.</text>
</comment>